<name>A0A1H4U8I1_PSETA</name>
<dbReference type="EMBL" id="FNRS01000001">
    <property type="protein sequence ID" value="SEC64890.1"/>
    <property type="molecule type" value="Genomic_DNA"/>
</dbReference>
<dbReference type="RefSeq" id="WP_048381944.1">
    <property type="nucleotide sequence ID" value="NZ_FNRS01000001.1"/>
</dbReference>
<dbReference type="PANTHER" id="PTHR35175:SF1">
    <property type="entry name" value="OXIDOREDUCTASE"/>
    <property type="match status" value="1"/>
</dbReference>
<dbReference type="InterPro" id="IPR010710">
    <property type="entry name" value="DUF1289"/>
</dbReference>
<reference evidence="1 2" key="1">
    <citation type="submission" date="2016-10" db="EMBL/GenBank/DDBJ databases">
        <authorList>
            <person name="Varghese N."/>
            <person name="Submissions S."/>
        </authorList>
    </citation>
    <scope>NUCLEOTIDE SEQUENCE [LARGE SCALE GENOMIC DNA]</scope>
    <source>
        <strain evidence="1 2">BS3652</strain>
    </source>
</reference>
<evidence type="ECO:0008006" key="3">
    <source>
        <dbReference type="Google" id="ProtNLM"/>
    </source>
</evidence>
<organism evidence="1 2">
    <name type="scientific">Pseudomonas taetrolens</name>
    <dbReference type="NCBI Taxonomy" id="47884"/>
    <lineage>
        <taxon>Bacteria</taxon>
        <taxon>Pseudomonadati</taxon>
        <taxon>Pseudomonadota</taxon>
        <taxon>Gammaproteobacteria</taxon>
        <taxon>Pseudomonadales</taxon>
        <taxon>Pseudomonadaceae</taxon>
        <taxon>Pseudomonas</taxon>
    </lineage>
</organism>
<sequence length="171" mass="19647">MSKHTVTTPCIGLCSTVFGDLICRGCKRFHHEIIQWNGYTDHEKVAILLRLETLLTQVMTDKIIILDAALLREQLDARKIRYYPHQSAYCWAYQLIAKGAENIININAYGVDVRLGTRDVSLVELRKQIDREFFILSETHYHHHAASFFLNDTHDHAQGLGEKPDRLTAAE</sequence>
<comment type="caution">
    <text evidence="1">The sequence shown here is derived from an EMBL/GenBank/DDBJ whole genome shotgun (WGS) entry which is preliminary data.</text>
</comment>
<accession>A0A1H4U8I1</accession>
<protein>
    <recommendedName>
        <fullName evidence="3">Fe-S protein</fullName>
    </recommendedName>
</protein>
<evidence type="ECO:0000313" key="1">
    <source>
        <dbReference type="EMBL" id="SEC64890.1"/>
    </source>
</evidence>
<gene>
    <name evidence="1" type="ORF">SAMN04490203_2824</name>
</gene>
<keyword evidence="2" id="KW-1185">Reference proteome</keyword>
<proteinExistence type="predicted"/>
<dbReference type="PANTHER" id="PTHR35175">
    <property type="entry name" value="DUF1289 DOMAIN-CONTAINING PROTEIN"/>
    <property type="match status" value="1"/>
</dbReference>
<dbReference type="Proteomes" id="UP000183155">
    <property type="component" value="Unassembled WGS sequence"/>
</dbReference>
<dbReference type="Pfam" id="PF06945">
    <property type="entry name" value="DUF1289"/>
    <property type="match status" value="1"/>
</dbReference>
<evidence type="ECO:0000313" key="2">
    <source>
        <dbReference type="Proteomes" id="UP000183155"/>
    </source>
</evidence>